<dbReference type="EMBL" id="RCZG01000005">
    <property type="protein sequence ID" value="TPG33675.1"/>
    <property type="molecule type" value="Genomic_DNA"/>
</dbReference>
<proteinExistence type="predicted"/>
<organism evidence="1 2">
    <name type="scientific">Mycolicibacterium hodleri</name>
    <dbReference type="NCBI Taxonomy" id="49897"/>
    <lineage>
        <taxon>Bacteria</taxon>
        <taxon>Bacillati</taxon>
        <taxon>Actinomycetota</taxon>
        <taxon>Actinomycetes</taxon>
        <taxon>Mycobacteriales</taxon>
        <taxon>Mycobacteriaceae</taxon>
        <taxon>Mycolicibacterium</taxon>
    </lineage>
</organism>
<dbReference type="AlphaFoldDB" id="A0A502E7G1"/>
<dbReference type="RefSeq" id="WP_140692466.1">
    <property type="nucleotide sequence ID" value="NZ_RCZG01000005.1"/>
</dbReference>
<accession>A0A502E7G1</accession>
<evidence type="ECO:0000313" key="1">
    <source>
        <dbReference type="EMBL" id="TPG33675.1"/>
    </source>
</evidence>
<evidence type="ECO:0000313" key="2">
    <source>
        <dbReference type="Proteomes" id="UP000320095"/>
    </source>
</evidence>
<protein>
    <submittedName>
        <fullName evidence="1">Uncharacterized protein</fullName>
    </submittedName>
</protein>
<name>A0A502E7G1_9MYCO</name>
<comment type="caution">
    <text evidence="1">The sequence shown here is derived from an EMBL/GenBank/DDBJ whole genome shotgun (WGS) entry which is preliminary data.</text>
</comment>
<keyword evidence="2" id="KW-1185">Reference proteome</keyword>
<sequence>MVASPMMKATLLVAGGAERVVEAAAPWAGVIAFREMSLPEELLFGSGGRWCDPTAMWPRRDAPATPTAFLDGFVVG</sequence>
<reference evidence="1 2" key="1">
    <citation type="journal article" date="2019" name="Environ. Microbiol.">
        <title>Species interactions and distinct microbial communities in high Arctic permafrost affected cryosols are associated with the CH4 and CO2 gas fluxes.</title>
        <authorList>
            <person name="Altshuler I."/>
            <person name="Hamel J."/>
            <person name="Turney S."/>
            <person name="Magnuson E."/>
            <person name="Levesque R."/>
            <person name="Greer C."/>
            <person name="Whyte L.G."/>
        </authorList>
    </citation>
    <scope>NUCLEOTIDE SEQUENCE [LARGE SCALE GENOMIC DNA]</scope>
    <source>
        <strain evidence="1 2">S5.20</strain>
    </source>
</reference>
<gene>
    <name evidence="1" type="ORF">EAH80_15585</name>
</gene>
<dbReference type="Proteomes" id="UP000320095">
    <property type="component" value="Unassembled WGS sequence"/>
</dbReference>